<dbReference type="EnsemblMetazoa" id="CJA12517.1">
    <property type="protein sequence ID" value="CJA12517.1"/>
    <property type="gene ID" value="WBGene00131721"/>
</dbReference>
<keyword evidence="3" id="KW-1185">Reference proteome</keyword>
<feature type="compositionally biased region" description="Basic residues" evidence="1">
    <location>
        <begin position="191"/>
        <end position="200"/>
    </location>
</feature>
<feature type="compositionally biased region" description="Low complexity" evidence="1">
    <location>
        <begin position="248"/>
        <end position="273"/>
    </location>
</feature>
<feature type="region of interest" description="Disordered" evidence="1">
    <location>
        <begin position="606"/>
        <end position="674"/>
    </location>
</feature>
<evidence type="ECO:0000313" key="2">
    <source>
        <dbReference type="EnsemblMetazoa" id="CJA12517.1"/>
    </source>
</evidence>
<feature type="compositionally biased region" description="Low complexity" evidence="1">
    <location>
        <begin position="218"/>
        <end position="232"/>
    </location>
</feature>
<reference evidence="2" key="2">
    <citation type="submission" date="2022-06" db="UniProtKB">
        <authorList>
            <consortium name="EnsemblMetazoa"/>
        </authorList>
    </citation>
    <scope>IDENTIFICATION</scope>
    <source>
        <strain evidence="2">DF5081</strain>
    </source>
</reference>
<feature type="compositionally biased region" description="Polar residues" evidence="1">
    <location>
        <begin position="840"/>
        <end position="849"/>
    </location>
</feature>
<feature type="compositionally biased region" description="Pro residues" evidence="1">
    <location>
        <begin position="612"/>
        <end position="628"/>
    </location>
</feature>
<dbReference type="GO" id="GO:0005096">
    <property type="term" value="F:GTPase activator activity"/>
    <property type="evidence" value="ECO:0007669"/>
    <property type="project" value="TreeGrafter"/>
</dbReference>
<organism evidence="2 3">
    <name type="scientific">Caenorhabditis japonica</name>
    <dbReference type="NCBI Taxonomy" id="281687"/>
    <lineage>
        <taxon>Eukaryota</taxon>
        <taxon>Metazoa</taxon>
        <taxon>Ecdysozoa</taxon>
        <taxon>Nematoda</taxon>
        <taxon>Chromadorea</taxon>
        <taxon>Rhabditida</taxon>
        <taxon>Rhabditina</taxon>
        <taxon>Rhabditomorpha</taxon>
        <taxon>Rhabditoidea</taxon>
        <taxon>Rhabditidae</taxon>
        <taxon>Peloderinae</taxon>
        <taxon>Caenorhabditis</taxon>
    </lineage>
</organism>
<dbReference type="PANTHER" id="PTHR15670:SF4">
    <property type="entry name" value="RHO GTPASE-ACTIVATING PROTEIN 11A"/>
    <property type="match status" value="1"/>
</dbReference>
<evidence type="ECO:0000256" key="1">
    <source>
        <dbReference type="SAM" id="MobiDB-lite"/>
    </source>
</evidence>
<dbReference type="AlphaFoldDB" id="A0A8R1HZ28"/>
<protein>
    <submittedName>
        <fullName evidence="2">Uncharacterized protein</fullName>
    </submittedName>
</protein>
<feature type="region of interest" description="Disordered" evidence="1">
    <location>
        <begin position="840"/>
        <end position="894"/>
    </location>
</feature>
<evidence type="ECO:0000313" key="3">
    <source>
        <dbReference type="Proteomes" id="UP000005237"/>
    </source>
</evidence>
<dbReference type="InterPro" id="IPR042869">
    <property type="entry name" value="ARHGAP11A/B"/>
</dbReference>
<proteinExistence type="predicted"/>
<feature type="region of interest" description="Disordered" evidence="1">
    <location>
        <begin position="372"/>
        <end position="397"/>
    </location>
</feature>
<feature type="compositionally biased region" description="Basic and acidic residues" evidence="1">
    <location>
        <begin position="854"/>
        <end position="863"/>
    </location>
</feature>
<feature type="compositionally biased region" description="Polar residues" evidence="1">
    <location>
        <begin position="864"/>
        <end position="887"/>
    </location>
</feature>
<name>A0A8R1HZ28_CAEJA</name>
<feature type="region of interest" description="Disordered" evidence="1">
    <location>
        <begin position="191"/>
        <end position="284"/>
    </location>
</feature>
<dbReference type="Proteomes" id="UP000005237">
    <property type="component" value="Unassembled WGS sequence"/>
</dbReference>
<feature type="region of interest" description="Disordered" evidence="1">
    <location>
        <begin position="742"/>
        <end position="761"/>
    </location>
</feature>
<reference evidence="3" key="1">
    <citation type="submission" date="2010-08" db="EMBL/GenBank/DDBJ databases">
        <authorList>
            <consortium name="Caenorhabditis japonica Sequencing Consortium"/>
            <person name="Wilson R.K."/>
        </authorList>
    </citation>
    <scope>NUCLEOTIDE SEQUENCE [LARGE SCALE GENOMIC DNA]</scope>
    <source>
        <strain evidence="3">DF5081</strain>
    </source>
</reference>
<dbReference type="PANTHER" id="PTHR15670">
    <property type="entry name" value="RHO GTPASE ACTIVATING PROTEIN 11A"/>
    <property type="match status" value="1"/>
</dbReference>
<accession>A0A8R1HZ28</accession>
<sequence length="894" mass="98509">MDELSLNGGPIGAADVRIMCETLLNEKRCARRENRSYCLFRVKHHGQCFTRMCSLSRIPLFNFPGTVTTALRNLEHAQTGEMKSEIANLIGIRRDPYLTSSAMLRSSSAMPRCMSSGYETGSSDADCQPLKTGGPFNTEEVMCLEPSTSSGIYRRDSEAAHKIVTARKISEQLAKKKRSASFLPSFRDIRHRLSNMKRTKSPSPERLTTGRAHESLKTTTTTATTDTSSFSSDEPQLMHRKKVARNESNTMSTGSNTSGRQSRSQQSRRGNTNAAPRGASKPTIAKLFDVEQGPIVSSGALRRLSASDQNAFAKHRMSNEQMSVTEFLISEHQREKDKLPKRNNTMVLSETAKAAKNTTNRRHTAPIHNNRLRRNRPNTIGAGLPHRNEPTSSSMEEKENQADCETDDALEKALEANQAKLLLEQKAMEARLRRAGRKQKGARNITSESMLVMNGSMVAGESSGLKLELNSVNEESSPRKVIEAFMEENKKQFCDMATSPMVLAETPKQKPTATHENGHVWVGTKQVITVTPSPSIVRRQSRARLSYSKATESPIDIALRPRESSPLMSPVLRHVTVTNNSPQAKIVTTSTPRSSLTPKSAHALSPLVLRSGPPPPPPPVPAHSPPHLTPQTSSTALEPTDELKRVSLTGEQQHQRRRPPTPPSHPKVANPFSPKLPVRAMTIDNGFELSQPLFKLPHLPKKISGGGGLSPLARQPQSLSTLSVPNRANLRETKSIDAVETPLRSAPASHRPHSSNSSQLSPRSAEFFEFGKYTTVLRSAKDEFALPNRKQSAEPRPSVAVIRSNNCGLVRSRVHQFQEIEQAHRNETSLSGRISAMSQISLRSSDTHPSSSDRLSDVSDSRHNLTSSESMDNTVLTPTVTSSSRTSYDPVHHF</sequence>